<dbReference type="InterPro" id="IPR052928">
    <property type="entry name" value="Desiccation-related_membrane"/>
</dbReference>
<keyword evidence="1" id="KW-0812">Transmembrane</keyword>
<evidence type="ECO:0000313" key="3">
    <source>
        <dbReference type="Proteomes" id="UP000515344"/>
    </source>
</evidence>
<evidence type="ECO:0000313" key="2">
    <source>
        <dbReference type="EMBL" id="QNA43327.1"/>
    </source>
</evidence>
<keyword evidence="1" id="KW-0472">Membrane</keyword>
<proteinExistence type="predicted"/>
<dbReference type="AlphaFoldDB" id="A0A7G5XCX4"/>
<dbReference type="Proteomes" id="UP000515344">
    <property type="component" value="Chromosome"/>
</dbReference>
<dbReference type="InterPro" id="IPR024623">
    <property type="entry name" value="YtxH"/>
</dbReference>
<gene>
    <name evidence="2" type="ORF">H4075_14725</name>
</gene>
<dbReference type="KEGG" id="lacs:H4075_14725"/>
<name>A0A7G5XCX4_9BACT</name>
<organism evidence="2 3">
    <name type="scientific">Lacibacter sediminis</name>
    <dbReference type="NCBI Taxonomy" id="2760713"/>
    <lineage>
        <taxon>Bacteria</taxon>
        <taxon>Pseudomonadati</taxon>
        <taxon>Bacteroidota</taxon>
        <taxon>Chitinophagia</taxon>
        <taxon>Chitinophagales</taxon>
        <taxon>Chitinophagaceae</taxon>
        <taxon>Lacibacter</taxon>
    </lineage>
</organism>
<dbReference type="PANTHER" id="PTHR35792:SF2">
    <property type="entry name" value="GENERAL STRESS PROTEIN"/>
    <property type="match status" value="1"/>
</dbReference>
<feature type="transmembrane region" description="Helical" evidence="1">
    <location>
        <begin position="6"/>
        <end position="25"/>
    </location>
</feature>
<dbReference type="RefSeq" id="WP_182801592.1">
    <property type="nucleotide sequence ID" value="NZ_CP060007.1"/>
</dbReference>
<dbReference type="PANTHER" id="PTHR35792">
    <property type="entry name" value="GENERAL STRESS PROTEIN"/>
    <property type="match status" value="1"/>
</dbReference>
<keyword evidence="1" id="KW-1133">Transmembrane helix</keyword>
<accession>A0A7G5XCX4</accession>
<protein>
    <submittedName>
        <fullName evidence="2">YtxH domain-containing protein</fullName>
    </submittedName>
</protein>
<evidence type="ECO:0000256" key="1">
    <source>
        <dbReference type="SAM" id="Phobius"/>
    </source>
</evidence>
<dbReference type="EMBL" id="CP060007">
    <property type="protein sequence ID" value="QNA43327.1"/>
    <property type="molecule type" value="Genomic_DNA"/>
</dbReference>
<reference evidence="3" key="1">
    <citation type="submission" date="2020-08" db="EMBL/GenBank/DDBJ databases">
        <title>Lacibacter sp. S13-6-6 genome sequencing.</title>
        <authorList>
            <person name="Jin L."/>
        </authorList>
    </citation>
    <scope>NUCLEOTIDE SEQUENCE [LARGE SCALE GENOMIC DNA]</scope>
    <source>
        <strain evidence="3">S13-6-6</strain>
    </source>
</reference>
<keyword evidence="3" id="KW-1185">Reference proteome</keyword>
<dbReference type="Pfam" id="PF12732">
    <property type="entry name" value="YtxH"/>
    <property type="match status" value="1"/>
</dbReference>
<sequence>MSAGKIVSAVLAGVAVGAALGILFAPDKGSVTRRTIARRSKDFTDEIGDKANEFIDSITEKFESAKDEAIRLAENGKHKAEQLHATLQPKQNS</sequence>